<proteinExistence type="predicted"/>
<dbReference type="AlphaFoldDB" id="A0A1X7V7U7"/>
<dbReference type="GO" id="GO:0005525">
    <property type="term" value="F:GTP binding"/>
    <property type="evidence" value="ECO:0007669"/>
    <property type="project" value="UniProtKB-KW"/>
</dbReference>
<reference evidence="4" key="1">
    <citation type="journal article" date="2010" name="Nature">
        <title>The Amphimedon queenslandica genome and the evolution of animal complexity.</title>
        <authorList>
            <person name="Srivastava M."/>
            <person name="Simakov O."/>
            <person name="Chapman J."/>
            <person name="Fahey B."/>
            <person name="Gauthier M.E."/>
            <person name="Mitros T."/>
            <person name="Richards G.S."/>
            <person name="Conaco C."/>
            <person name="Dacre M."/>
            <person name="Hellsten U."/>
            <person name="Larroux C."/>
            <person name="Putnam N.H."/>
            <person name="Stanke M."/>
            <person name="Adamska M."/>
            <person name="Darling A."/>
            <person name="Degnan S.M."/>
            <person name="Oakley T.H."/>
            <person name="Plachetzki D.C."/>
            <person name="Zhai Y."/>
            <person name="Adamski M."/>
            <person name="Calcino A."/>
            <person name="Cummins S.F."/>
            <person name="Goodstein D.M."/>
            <person name="Harris C."/>
            <person name="Jackson D.J."/>
            <person name="Leys S.P."/>
            <person name="Shu S."/>
            <person name="Woodcroft B.J."/>
            <person name="Vervoort M."/>
            <person name="Kosik K.S."/>
            <person name="Manning G."/>
            <person name="Degnan B.M."/>
            <person name="Rokhsar D.S."/>
        </authorList>
    </citation>
    <scope>NUCLEOTIDE SEQUENCE [LARGE SCALE GENOMIC DNA]</scope>
</reference>
<evidence type="ECO:0000256" key="1">
    <source>
        <dbReference type="ARBA" id="ARBA00022741"/>
    </source>
</evidence>
<evidence type="ECO:0000313" key="3">
    <source>
        <dbReference type="EnsemblMetazoa" id="Aqu2.1.36076_001"/>
    </source>
</evidence>
<accession>A0A1X7V7U7</accession>
<dbReference type="eggNOG" id="KOG0395">
    <property type="taxonomic scope" value="Eukaryota"/>
</dbReference>
<dbReference type="OrthoDB" id="5976022at2759"/>
<dbReference type="PRINTS" id="PR00449">
    <property type="entry name" value="RASTRNSFRMNG"/>
</dbReference>
<dbReference type="InterPro" id="IPR020849">
    <property type="entry name" value="Small_GTPase_Ras-type"/>
</dbReference>
<dbReference type="InterPro" id="IPR005225">
    <property type="entry name" value="Small_GTP-bd"/>
</dbReference>
<dbReference type="KEGG" id="aqu:100638589"/>
<dbReference type="EnsemblMetazoa" id="Aqu2.1.36076_001">
    <property type="protein sequence ID" value="Aqu2.1.36076_001"/>
    <property type="gene ID" value="Aqu2.1.36076"/>
</dbReference>
<evidence type="ECO:0000313" key="4">
    <source>
        <dbReference type="Proteomes" id="UP000007879"/>
    </source>
</evidence>
<dbReference type="NCBIfam" id="TIGR00231">
    <property type="entry name" value="small_GTP"/>
    <property type="match status" value="1"/>
</dbReference>
<dbReference type="SUPFAM" id="SSF52540">
    <property type="entry name" value="P-loop containing nucleoside triphosphate hydrolases"/>
    <property type="match status" value="1"/>
</dbReference>
<keyword evidence="1" id="KW-0547">Nucleotide-binding</keyword>
<dbReference type="GO" id="GO:0003924">
    <property type="term" value="F:GTPase activity"/>
    <property type="evidence" value="ECO:0007669"/>
    <property type="project" value="InterPro"/>
</dbReference>
<gene>
    <name evidence="3" type="primary">100638589</name>
</gene>
<dbReference type="PROSITE" id="PS51419">
    <property type="entry name" value="RAB"/>
    <property type="match status" value="1"/>
</dbReference>
<dbReference type="SMART" id="SM00174">
    <property type="entry name" value="RHO"/>
    <property type="match status" value="1"/>
</dbReference>
<dbReference type="InterPro" id="IPR027417">
    <property type="entry name" value="P-loop_NTPase"/>
</dbReference>
<dbReference type="Proteomes" id="UP000007879">
    <property type="component" value="Unassembled WGS sequence"/>
</dbReference>
<dbReference type="GO" id="GO:0016020">
    <property type="term" value="C:membrane"/>
    <property type="evidence" value="ECO:0007669"/>
    <property type="project" value="InterPro"/>
</dbReference>
<sequence>MEESIDGSRRQSKRKLTVCVIGSGGVGKSSLTLRYINGHFPEFYDPTIEESYITQIEYGFHFHEVEVIDTAGQEEFLLFRDSSMAQGDAFLLVFAIDSVSSWVHLKELRSKIVREKDDDVSIPMVVVGNKRDLEEDRQIPLEDVVEYCQRIKCPLIETSAKTSLNVTESFRMLMEQVEEHRLNLFIESRINEDNNEKSRNKGACRTQ</sequence>
<reference evidence="3" key="2">
    <citation type="submission" date="2017-05" db="UniProtKB">
        <authorList>
            <consortium name="EnsemblMetazoa"/>
        </authorList>
    </citation>
    <scope>IDENTIFICATION</scope>
</reference>
<dbReference type="PROSITE" id="PS51420">
    <property type="entry name" value="RHO"/>
    <property type="match status" value="1"/>
</dbReference>
<dbReference type="Gene3D" id="3.40.50.300">
    <property type="entry name" value="P-loop containing nucleotide triphosphate hydrolases"/>
    <property type="match status" value="1"/>
</dbReference>
<name>A0A1X7V7U7_AMPQE</name>
<dbReference type="InterPro" id="IPR001806">
    <property type="entry name" value="Small_GTPase"/>
</dbReference>
<dbReference type="CDD" id="cd00876">
    <property type="entry name" value="Ras"/>
    <property type="match status" value="1"/>
</dbReference>
<dbReference type="EnsemblMetazoa" id="XM_003385371.2">
    <property type="protein sequence ID" value="XP_003385419.1"/>
    <property type="gene ID" value="LOC100638589"/>
</dbReference>
<dbReference type="PROSITE" id="PS51421">
    <property type="entry name" value="RAS"/>
    <property type="match status" value="1"/>
</dbReference>
<dbReference type="FunFam" id="3.40.50.300:FF:001423">
    <property type="entry name" value="Ras family GTPase"/>
    <property type="match status" value="1"/>
</dbReference>
<dbReference type="PANTHER" id="PTHR24070">
    <property type="entry name" value="RAS, DI-RAS, AND RHEB FAMILY MEMBERS OF SMALL GTPASE SUPERFAMILY"/>
    <property type="match status" value="1"/>
</dbReference>
<keyword evidence="2" id="KW-0342">GTP-binding</keyword>
<dbReference type="Pfam" id="PF00071">
    <property type="entry name" value="Ras"/>
    <property type="match status" value="1"/>
</dbReference>
<dbReference type="GO" id="GO:0007165">
    <property type="term" value="P:signal transduction"/>
    <property type="evidence" value="ECO:0007669"/>
    <property type="project" value="InterPro"/>
</dbReference>
<keyword evidence="4" id="KW-1185">Reference proteome</keyword>
<dbReference type="InParanoid" id="A0A1X7V7U7"/>
<dbReference type="OMA" id="CESINCP"/>
<protein>
    <recommendedName>
        <fullName evidence="5">Small monomeric GTPase</fullName>
    </recommendedName>
</protein>
<evidence type="ECO:0000256" key="2">
    <source>
        <dbReference type="ARBA" id="ARBA00023134"/>
    </source>
</evidence>
<organism evidence="3">
    <name type="scientific">Amphimedon queenslandica</name>
    <name type="common">Sponge</name>
    <dbReference type="NCBI Taxonomy" id="400682"/>
    <lineage>
        <taxon>Eukaryota</taxon>
        <taxon>Metazoa</taxon>
        <taxon>Porifera</taxon>
        <taxon>Demospongiae</taxon>
        <taxon>Heteroscleromorpha</taxon>
        <taxon>Haplosclerida</taxon>
        <taxon>Niphatidae</taxon>
        <taxon>Amphimedon</taxon>
    </lineage>
</organism>
<evidence type="ECO:0008006" key="5">
    <source>
        <dbReference type="Google" id="ProtNLM"/>
    </source>
</evidence>
<dbReference type="SMART" id="SM00175">
    <property type="entry name" value="RAB"/>
    <property type="match status" value="1"/>
</dbReference>
<dbReference type="SMART" id="SM00173">
    <property type="entry name" value="RAS"/>
    <property type="match status" value="1"/>
</dbReference>
<dbReference type="STRING" id="400682.A0A1X7V7U7"/>